<name>A0A514D6P2_9VIRU</name>
<dbReference type="EMBL" id="MN034742">
    <property type="protein sequence ID" value="QDH89298.1"/>
    <property type="molecule type" value="Genomic_RNA"/>
</dbReference>
<proteinExistence type="predicted"/>
<gene>
    <name evidence="2" type="ORF">H2Bulk3637_000002</name>
</gene>
<feature type="region of interest" description="Disordered" evidence="1">
    <location>
        <begin position="22"/>
        <end position="48"/>
    </location>
</feature>
<accession>A0A514D6P2</accession>
<evidence type="ECO:0000256" key="1">
    <source>
        <dbReference type="SAM" id="MobiDB-lite"/>
    </source>
</evidence>
<reference evidence="2" key="1">
    <citation type="submission" date="2019-05" db="EMBL/GenBank/DDBJ databases">
        <title>Metatranscriptomic reconstruction reveals RNA viruses with the potential to shape carbon cycling in soil.</title>
        <authorList>
            <person name="Starr E.P."/>
            <person name="Nuccio E."/>
            <person name="Pett-Ridge J."/>
            <person name="Banfield J.F."/>
            <person name="Firestone M.K."/>
        </authorList>
    </citation>
    <scope>NUCLEOTIDE SEQUENCE</scope>
    <source>
        <strain evidence="2">H2_Bulk_36_scaffold_37</strain>
    </source>
</reference>
<protein>
    <submittedName>
        <fullName evidence="2">Uncharacterized protein</fullName>
    </submittedName>
</protein>
<organism evidence="2">
    <name type="scientific">Leviviridae sp</name>
    <dbReference type="NCBI Taxonomy" id="2027243"/>
    <lineage>
        <taxon>Viruses</taxon>
        <taxon>Riboviria</taxon>
        <taxon>Orthornavirae</taxon>
        <taxon>Lenarviricota</taxon>
        <taxon>Leviviricetes</taxon>
        <taxon>Norzivirales</taxon>
        <taxon>Fiersviridae</taxon>
    </lineage>
</organism>
<sequence>MSFADPLSITISAATSSLPRVSVEGDESQYTSGDGLITVTASHDEGREQRHRRLLRIDHSKLAPDAFRPSENVKVRMSHYLIFDVPVGGYTTAEQLAVYTGFKAMYSATSDALITKLLGGES</sequence>
<evidence type="ECO:0000313" key="2">
    <source>
        <dbReference type="EMBL" id="QDH89298.1"/>
    </source>
</evidence>